<dbReference type="GO" id="GO:0006744">
    <property type="term" value="P:ubiquinone biosynthetic process"/>
    <property type="evidence" value="ECO:0007669"/>
    <property type="project" value="UniProtKB-UniPathway"/>
</dbReference>
<dbReference type="Pfam" id="PF01494">
    <property type="entry name" value="FAD_binding_3"/>
    <property type="match status" value="1"/>
</dbReference>
<evidence type="ECO:0000256" key="4">
    <source>
        <dbReference type="ARBA" id="ARBA00022630"/>
    </source>
</evidence>
<reference evidence="10 11" key="1">
    <citation type="submission" date="2006-02" db="EMBL/GenBank/DDBJ databases">
        <authorList>
            <person name="Pinhassi J."/>
            <person name="Pedros-Alio C."/>
            <person name="Ferriera S."/>
            <person name="Johnson J."/>
            <person name="Kravitz S."/>
            <person name="Halpern A."/>
            <person name="Remington K."/>
            <person name="Beeson K."/>
            <person name="Tran B."/>
            <person name="Rogers Y.-H."/>
            <person name="Friedman R."/>
            <person name="Venter J.C."/>
        </authorList>
    </citation>
    <scope>NUCLEOTIDE SEQUENCE [LARGE SCALE GENOMIC DNA]</scope>
    <source>
        <strain evidence="10 11">MED297</strain>
    </source>
</reference>
<keyword evidence="11" id="KW-1185">Reference proteome</keyword>
<evidence type="ECO:0000256" key="3">
    <source>
        <dbReference type="ARBA" id="ARBA00005349"/>
    </source>
</evidence>
<dbReference type="EMBL" id="AAOE01000015">
    <property type="protein sequence ID" value="EAR08881.1"/>
    <property type="molecule type" value="Genomic_DNA"/>
</dbReference>
<evidence type="ECO:0000256" key="2">
    <source>
        <dbReference type="ARBA" id="ARBA00004749"/>
    </source>
</evidence>
<comment type="caution">
    <text evidence="10">The sequence shown here is derived from an EMBL/GenBank/DDBJ whole genome shotgun (WGS) entry which is preliminary data.</text>
</comment>
<comment type="subunit">
    <text evidence="8">Component of the Ubi complex metabolon, which regroups five ubiquinone biosynthesis proteins (UbiE, UbiF, UbiG, UbiH and UbiI) and two accessory factors (UbiK and the lipid-binding protein UbiJ).</text>
</comment>
<evidence type="ECO:0000256" key="8">
    <source>
        <dbReference type="ARBA" id="ARBA00065734"/>
    </source>
</evidence>
<keyword evidence="7" id="KW-0503">Monooxygenase</keyword>
<comment type="similarity">
    <text evidence="3">Belongs to the UbiH/COQ6 family.</text>
</comment>
<gene>
    <name evidence="10" type="ORF">MED297_04407</name>
</gene>
<evidence type="ECO:0000256" key="6">
    <source>
        <dbReference type="ARBA" id="ARBA00023002"/>
    </source>
</evidence>
<dbReference type="GO" id="GO:0110142">
    <property type="term" value="C:ubiquinone biosynthesis complex"/>
    <property type="evidence" value="ECO:0007669"/>
    <property type="project" value="UniProtKB-ARBA"/>
</dbReference>
<accession>A4BG86</accession>
<dbReference type="HOGENOM" id="CLU_009665_8_3_6"/>
<keyword evidence="6" id="KW-0560">Oxidoreductase</keyword>
<dbReference type="UniPathway" id="UPA00232"/>
<keyword evidence="4" id="KW-0285">Flavoprotein</keyword>
<evidence type="ECO:0000256" key="7">
    <source>
        <dbReference type="ARBA" id="ARBA00023033"/>
    </source>
</evidence>
<dbReference type="AlphaFoldDB" id="A4BG86"/>
<dbReference type="RefSeq" id="WP_008047780.1">
    <property type="nucleotide sequence ID" value="NZ_CH724154.1"/>
</dbReference>
<evidence type="ECO:0000256" key="1">
    <source>
        <dbReference type="ARBA" id="ARBA00001974"/>
    </source>
</evidence>
<proteinExistence type="inferred from homology"/>
<dbReference type="InterPro" id="IPR002938">
    <property type="entry name" value="FAD-bd"/>
</dbReference>
<dbReference type="PRINTS" id="PR00420">
    <property type="entry name" value="RNGMNOXGNASE"/>
</dbReference>
<dbReference type="InterPro" id="IPR051205">
    <property type="entry name" value="UbiH/COQ6_monooxygenase"/>
</dbReference>
<evidence type="ECO:0000256" key="5">
    <source>
        <dbReference type="ARBA" id="ARBA00022827"/>
    </source>
</evidence>
<dbReference type="NCBIfam" id="TIGR01988">
    <property type="entry name" value="Ubi-OHases"/>
    <property type="match status" value="1"/>
</dbReference>
<dbReference type="PANTHER" id="PTHR43876:SF7">
    <property type="entry name" value="UBIQUINONE BIOSYNTHESIS MONOOXYGENASE COQ6, MITOCHONDRIAL"/>
    <property type="match status" value="1"/>
</dbReference>
<dbReference type="PANTHER" id="PTHR43876">
    <property type="entry name" value="UBIQUINONE BIOSYNTHESIS MONOOXYGENASE COQ6, MITOCHONDRIAL"/>
    <property type="match status" value="1"/>
</dbReference>
<dbReference type="Proteomes" id="UP000005953">
    <property type="component" value="Unassembled WGS sequence"/>
</dbReference>
<dbReference type="OrthoDB" id="9769565at2"/>
<evidence type="ECO:0000313" key="11">
    <source>
        <dbReference type="Proteomes" id="UP000005953"/>
    </source>
</evidence>
<feature type="domain" description="FAD-binding" evidence="9">
    <location>
        <begin position="8"/>
        <end position="329"/>
    </location>
</feature>
<name>A4BG86_9GAMM</name>
<dbReference type="InterPro" id="IPR036188">
    <property type="entry name" value="FAD/NAD-bd_sf"/>
</dbReference>
<dbReference type="STRING" id="314283.MED297_04407"/>
<dbReference type="SUPFAM" id="SSF51905">
    <property type="entry name" value="FAD/NAD(P)-binding domain"/>
    <property type="match status" value="1"/>
</dbReference>
<dbReference type="Gene3D" id="3.50.50.60">
    <property type="entry name" value="FAD/NAD(P)-binding domain"/>
    <property type="match status" value="2"/>
</dbReference>
<organism evidence="10 11">
    <name type="scientific">Reinekea blandensis MED297</name>
    <dbReference type="NCBI Taxonomy" id="314283"/>
    <lineage>
        <taxon>Bacteria</taxon>
        <taxon>Pseudomonadati</taxon>
        <taxon>Pseudomonadota</taxon>
        <taxon>Gammaproteobacteria</taxon>
        <taxon>Oceanospirillales</taxon>
        <taxon>Saccharospirillaceae</taxon>
        <taxon>Reinekea</taxon>
    </lineage>
</organism>
<protein>
    <submittedName>
        <fullName evidence="10">2-octaprenyl-3-methyl-6-methoxy-1,4-benzoquinol hydroxylase</fullName>
    </submittedName>
</protein>
<dbReference type="GO" id="GO:0071949">
    <property type="term" value="F:FAD binding"/>
    <property type="evidence" value="ECO:0007669"/>
    <property type="project" value="InterPro"/>
</dbReference>
<sequence>MTTHNTHDIIISGAGMVGLATAIGLARAGLRVALLEKNRFDETPSSPGHFSARVSAINHTSEHLLRNLGAWDGIAKDRRSAYRQMDVWDGLGTGDIQFNADDVQVDHLGHIIENRHIVMALLEVARTLPDIELLAEETITQWQQDDSGVTATTSLDQTLRASLLIGSEGKLSPVREQSDIDLWRWSYDHSAVVTTVRHERPHQATARQVFLENGPLAFLPLEDTEHPQQTSSIVWSVLPGEAQRLLTLDNDEFCRELGTAFEHRLGAITHADPRFAFPLEAQQAKHYYDGRVVVLGDAAHTIHPLAGLGVNLGFLDAGALIDELVRAHEKQMDLGHAFVLRRYQRTRQSHNLAVAALMEGLKRGFTTQAALPVMLRNSGLSLLNRVHLLKRPLIQGALGNLGPAAPTLCRPLSDAPKSRFAATPHKP</sequence>
<evidence type="ECO:0000313" key="10">
    <source>
        <dbReference type="EMBL" id="EAR08881.1"/>
    </source>
</evidence>
<comment type="cofactor">
    <cofactor evidence="1">
        <name>FAD</name>
        <dbReference type="ChEBI" id="CHEBI:57692"/>
    </cofactor>
</comment>
<evidence type="ECO:0000259" key="9">
    <source>
        <dbReference type="Pfam" id="PF01494"/>
    </source>
</evidence>
<dbReference type="InterPro" id="IPR010971">
    <property type="entry name" value="UbiH/COQ6"/>
</dbReference>
<keyword evidence="5" id="KW-0274">FAD</keyword>
<dbReference type="GO" id="GO:0019168">
    <property type="term" value="F:2-polyprenylphenol 6-hydroxylase activity"/>
    <property type="evidence" value="ECO:0007669"/>
    <property type="project" value="TreeGrafter"/>
</dbReference>
<comment type="pathway">
    <text evidence="2">Cofactor biosynthesis; ubiquinone biosynthesis.</text>
</comment>
<dbReference type="FunFam" id="3.50.50.60:FF:000021">
    <property type="entry name" value="Ubiquinone biosynthesis monooxygenase COQ6"/>
    <property type="match status" value="1"/>
</dbReference>